<dbReference type="PANTHER" id="PTHR11668">
    <property type="entry name" value="SERINE/THREONINE PROTEIN PHOSPHATASE"/>
    <property type="match status" value="1"/>
</dbReference>
<dbReference type="OrthoDB" id="406944at2759"/>
<accession>A0A9P1CEI2</accession>
<dbReference type="SUPFAM" id="SSF56300">
    <property type="entry name" value="Metallo-dependent phosphatases"/>
    <property type="match status" value="1"/>
</dbReference>
<reference evidence="4 5" key="2">
    <citation type="submission" date="2024-05" db="EMBL/GenBank/DDBJ databases">
        <authorList>
            <person name="Chen Y."/>
            <person name="Shah S."/>
            <person name="Dougan E. K."/>
            <person name="Thang M."/>
            <person name="Chan C."/>
        </authorList>
    </citation>
    <scope>NUCLEOTIDE SEQUENCE [LARGE SCALE GENOMIC DNA]</scope>
</reference>
<dbReference type="GO" id="GO:0005737">
    <property type="term" value="C:cytoplasm"/>
    <property type="evidence" value="ECO:0007669"/>
    <property type="project" value="TreeGrafter"/>
</dbReference>
<name>A0A9P1CEI2_9DINO</name>
<protein>
    <submittedName>
        <fullName evidence="4">Serine/threonine-protein phosphatase PP1-2</fullName>
    </submittedName>
</protein>
<feature type="chain" id="PRO_5043270348" evidence="1">
    <location>
        <begin position="18"/>
        <end position="603"/>
    </location>
</feature>
<dbReference type="EMBL" id="CAMXCT030001446">
    <property type="protein sequence ID" value="CAL4777501.1"/>
    <property type="molecule type" value="Genomic_DNA"/>
</dbReference>
<dbReference type="InterPro" id="IPR004843">
    <property type="entry name" value="Calcineurin-like_PHP"/>
</dbReference>
<feature type="signal peptide" evidence="1">
    <location>
        <begin position="1"/>
        <end position="17"/>
    </location>
</feature>
<evidence type="ECO:0000313" key="3">
    <source>
        <dbReference type="EMBL" id="CAI3990189.1"/>
    </source>
</evidence>
<dbReference type="Pfam" id="PF00149">
    <property type="entry name" value="Metallophos"/>
    <property type="match status" value="1"/>
</dbReference>
<dbReference type="Proteomes" id="UP001152797">
    <property type="component" value="Unassembled WGS sequence"/>
</dbReference>
<dbReference type="PRINTS" id="PR00114">
    <property type="entry name" value="STPHPHTASE"/>
</dbReference>
<dbReference type="GO" id="GO:0004722">
    <property type="term" value="F:protein serine/threonine phosphatase activity"/>
    <property type="evidence" value="ECO:0007669"/>
    <property type="project" value="TreeGrafter"/>
</dbReference>
<evidence type="ECO:0000256" key="1">
    <source>
        <dbReference type="SAM" id="SignalP"/>
    </source>
</evidence>
<dbReference type="PANTHER" id="PTHR11668:SF496">
    <property type="entry name" value="SERINE_THREONINE-PROTEIN PHOSPHATASE"/>
    <property type="match status" value="1"/>
</dbReference>
<dbReference type="AlphaFoldDB" id="A0A9P1CEI2"/>
<dbReference type="InterPro" id="IPR050341">
    <property type="entry name" value="PP1_catalytic_subunit"/>
</dbReference>
<proteinExistence type="predicted"/>
<evidence type="ECO:0000259" key="2">
    <source>
        <dbReference type="SMART" id="SM00156"/>
    </source>
</evidence>
<dbReference type="InterPro" id="IPR006186">
    <property type="entry name" value="Ser/Thr-sp_prot-phosphatase"/>
</dbReference>
<evidence type="ECO:0000313" key="4">
    <source>
        <dbReference type="EMBL" id="CAL4777501.1"/>
    </source>
</evidence>
<dbReference type="SMART" id="SM00156">
    <property type="entry name" value="PP2Ac"/>
    <property type="match status" value="1"/>
</dbReference>
<dbReference type="EMBL" id="CAMXCT020001446">
    <property type="protein sequence ID" value="CAL1143564.1"/>
    <property type="molecule type" value="Genomic_DNA"/>
</dbReference>
<dbReference type="EMBL" id="CAMXCT010001446">
    <property type="protein sequence ID" value="CAI3990189.1"/>
    <property type="molecule type" value="Genomic_DNA"/>
</dbReference>
<dbReference type="InterPro" id="IPR029052">
    <property type="entry name" value="Metallo-depent_PP-like"/>
</dbReference>
<sequence>MLRPLVLLLLEVNLVTAFRDNQALAQQKSTFCPMHCCRPKCSGQSYSLTGNWTFQDCKVRKGAKDLHGYGRTCFEDCTVVHSGEPQNATVMRRSGGGSSPQCELYHRDLPLQELAMDFVEQLEISALKLTRGNYGDLPLMKADKVESFLEKVKEKVLKPEFDQQGYSQEIKSKNVVIIGDLHGQLFNLIGYLLFIKSKLNDKGLSMLDGSSLLFCDPSMQYVFMGDYVDRGERGVELLLLLLAYKARCPEGMALLQGNHETAEMWFPYGFAAELKWKFDEKVRLGDIEDVVELLPYVAVAPENWMAMHGGLSPALERVCSGKGGRFSECLTKDVGYTTVWADPHDGYGWKPSQRGPQFSTFGMDVARAFLESNNLKGIFRGHEQVEKGWVRKKDQDGYFVATVFSAADYVGLFCKKDGRLPGWDKGMFSTPGDGNLGGIVVVDLAEGSHAFQRLQASKTREIAAKFTKAQCEMGFSLLESQSESPPKVTLESFIEDKHKSIKRLGDGNHGNLDSCSLDKDETEALKEKTRQILANAENREFEARKLIDLQGEALIHGENLEICKAMKKDKAMLEVYHELDGTDEKILEFDIEIREHELEEVLE</sequence>
<dbReference type="CDD" id="cd00144">
    <property type="entry name" value="MPP_PPP_family"/>
    <property type="match status" value="1"/>
</dbReference>
<keyword evidence="5" id="KW-1185">Reference proteome</keyword>
<evidence type="ECO:0000313" key="5">
    <source>
        <dbReference type="Proteomes" id="UP001152797"/>
    </source>
</evidence>
<reference evidence="3" key="1">
    <citation type="submission" date="2022-10" db="EMBL/GenBank/DDBJ databases">
        <authorList>
            <person name="Chen Y."/>
            <person name="Dougan E. K."/>
            <person name="Chan C."/>
            <person name="Rhodes N."/>
            <person name="Thang M."/>
        </authorList>
    </citation>
    <scope>NUCLEOTIDE SEQUENCE</scope>
</reference>
<keyword evidence="1" id="KW-0732">Signal</keyword>
<organism evidence="3">
    <name type="scientific">Cladocopium goreaui</name>
    <dbReference type="NCBI Taxonomy" id="2562237"/>
    <lineage>
        <taxon>Eukaryota</taxon>
        <taxon>Sar</taxon>
        <taxon>Alveolata</taxon>
        <taxon>Dinophyceae</taxon>
        <taxon>Suessiales</taxon>
        <taxon>Symbiodiniaceae</taxon>
        <taxon>Cladocopium</taxon>
    </lineage>
</organism>
<gene>
    <name evidence="3" type="ORF">C1SCF055_LOCUS17202</name>
</gene>
<dbReference type="Gene3D" id="3.60.21.10">
    <property type="match status" value="1"/>
</dbReference>
<comment type="caution">
    <text evidence="3">The sequence shown here is derived from an EMBL/GenBank/DDBJ whole genome shotgun (WGS) entry which is preliminary data.</text>
</comment>
<feature type="domain" description="Serine/threonine specific protein phosphatases" evidence="2">
    <location>
        <begin position="140"/>
        <end position="458"/>
    </location>
</feature>